<evidence type="ECO:0000313" key="1">
    <source>
        <dbReference type="EMBL" id="KUK81170.1"/>
    </source>
</evidence>
<accession>A0A101HQG9</accession>
<dbReference type="AlphaFoldDB" id="A0A101HQG9"/>
<reference evidence="2" key="1">
    <citation type="journal article" date="2015" name="MBio">
        <title>Genome-Resolved Metagenomic Analysis Reveals Roles for Candidate Phyla and Other Microbial Community Members in Biogeochemical Transformations in Oil Reservoirs.</title>
        <authorList>
            <person name="Hu P."/>
            <person name="Tom L."/>
            <person name="Singh A."/>
            <person name="Thomas B.C."/>
            <person name="Baker B.J."/>
            <person name="Piceno Y.M."/>
            <person name="Andersen G.L."/>
            <person name="Banfield J.F."/>
        </authorList>
    </citation>
    <scope>NUCLEOTIDE SEQUENCE [LARGE SCALE GENOMIC DNA]</scope>
</reference>
<dbReference type="Proteomes" id="UP000054092">
    <property type="component" value="Unassembled WGS sequence"/>
</dbReference>
<comment type="caution">
    <text evidence="1">The sequence shown here is derived from an EMBL/GenBank/DDBJ whole genome shotgun (WGS) entry which is preliminary data.</text>
</comment>
<evidence type="ECO:0000313" key="2">
    <source>
        <dbReference type="Proteomes" id="UP000054092"/>
    </source>
</evidence>
<dbReference type="EMBL" id="LGGP01000077">
    <property type="protein sequence ID" value="KUK81170.1"/>
    <property type="molecule type" value="Genomic_DNA"/>
</dbReference>
<proteinExistence type="predicted"/>
<sequence>MLFNADRRIALDRASPVPLYYQIYRIIS</sequence>
<gene>
    <name evidence="1" type="ORF">XD94_0581</name>
</gene>
<protein>
    <submittedName>
        <fullName evidence="1">Transcriptional regulator, GntR family</fullName>
    </submittedName>
</protein>
<name>A0A101HQG9_9BACT</name>
<feature type="non-terminal residue" evidence="1">
    <location>
        <position position="28"/>
    </location>
</feature>
<organism evidence="1 2">
    <name type="scientific">Mesotoga prima</name>
    <dbReference type="NCBI Taxonomy" id="1184387"/>
    <lineage>
        <taxon>Bacteria</taxon>
        <taxon>Thermotogati</taxon>
        <taxon>Thermotogota</taxon>
        <taxon>Thermotogae</taxon>
        <taxon>Kosmotogales</taxon>
        <taxon>Kosmotogaceae</taxon>
        <taxon>Mesotoga</taxon>
    </lineage>
</organism>